<keyword evidence="1" id="KW-1015">Disulfide bond</keyword>
<dbReference type="SUPFAM" id="SSF49854">
    <property type="entry name" value="Spermadhesin, CUB domain"/>
    <property type="match status" value="1"/>
</dbReference>
<gene>
    <name evidence="4" type="ORF">UFOVP972_27</name>
</gene>
<dbReference type="InterPro" id="IPR003961">
    <property type="entry name" value="FN3_dom"/>
</dbReference>
<dbReference type="Gene3D" id="2.60.40.10">
    <property type="entry name" value="Immunoglobulins"/>
    <property type="match status" value="1"/>
</dbReference>
<dbReference type="InterPro" id="IPR035914">
    <property type="entry name" value="Sperma_CUB_dom_sf"/>
</dbReference>
<evidence type="ECO:0000313" key="4">
    <source>
        <dbReference type="EMBL" id="CAB4174222.1"/>
    </source>
</evidence>
<feature type="domain" description="Fibronectin type-III" evidence="3">
    <location>
        <begin position="302"/>
        <end position="390"/>
    </location>
</feature>
<feature type="domain" description="CUB" evidence="2">
    <location>
        <begin position="173"/>
        <end position="292"/>
    </location>
</feature>
<evidence type="ECO:0000256" key="1">
    <source>
        <dbReference type="ARBA" id="ARBA00023157"/>
    </source>
</evidence>
<dbReference type="PROSITE" id="PS01180">
    <property type="entry name" value="CUB"/>
    <property type="match status" value="1"/>
</dbReference>
<dbReference type="InterPro" id="IPR000859">
    <property type="entry name" value="CUB_dom"/>
</dbReference>
<accession>A0A6J5PSU8</accession>
<reference evidence="4" key="1">
    <citation type="submission" date="2020-05" db="EMBL/GenBank/DDBJ databases">
        <authorList>
            <person name="Chiriac C."/>
            <person name="Salcher M."/>
            <person name="Ghai R."/>
            <person name="Kavagutti S V."/>
        </authorList>
    </citation>
    <scope>NUCLEOTIDE SEQUENCE</scope>
</reference>
<dbReference type="InterPro" id="IPR013783">
    <property type="entry name" value="Ig-like_fold"/>
</dbReference>
<name>A0A6J5PSU8_9CAUD</name>
<protein>
    <submittedName>
        <fullName evidence="4">CUB domain</fullName>
    </submittedName>
</protein>
<dbReference type="EMBL" id="LR796923">
    <property type="protein sequence ID" value="CAB4174222.1"/>
    <property type="molecule type" value="Genomic_DNA"/>
</dbReference>
<proteinExistence type="predicted"/>
<dbReference type="Gene3D" id="2.60.120.290">
    <property type="entry name" value="Spermadhesin, CUB domain"/>
    <property type="match status" value="1"/>
</dbReference>
<dbReference type="CDD" id="cd00041">
    <property type="entry name" value="CUB"/>
    <property type="match status" value="1"/>
</dbReference>
<sequence length="661" mass="71747">MKHLFLIMFMLGISSIVTSQCNQYQIYESFTSTLPTQGGTWTSNSMISVTTPVKTGTHSIGFNGTGDWIRTPQIATPGVLTFWYRRSTNTTAWTLNIQTSPDGTTWTTRGSITAVTATYQQYTLNIGALSLTNVFIRLLDARAAGAQERYVDDLAITSTTASTNTLLPIIGACTQTLTSSLTYTLSDDGGPAGPSSTGYANNVDRTITLTPSDNTKKLKLAFTQLDLETTYDYLYVYDGANTSATLLATLNGSTLPSDISATNATGQLTIRWTTDISNVGTWGGFAATVTSITLPAPSCISSPTSPTNSSTNQSLTATITWPAATYSTSYDVYFGTTLPGTATTNTTLTTYNPGTLLAGTTYYWKIVPKNAVGAATGCSTWSFTTLTPPINDNPSGAIALTISNTVTYATYTNLYSTNTTTESTPSCALYTGEDVWFKVTVPQYVTSLDFDTQIGGITDAGMAIYRGTPGALVEIQCDDDSSPNGAMSFISRSDFIEYETIYIRIWEYNGGTVGTFGISVTSPQPLPVELLYFEGKEKPTFNYLKWATASEQNSSYFSIEKSTDGETWRTVGQEHAAGNSTEKIIYSHLDNIDQCVLHYYRLVQYDIDGHSKVYGPIALNNEIKEKKIIKYINLLGQDVGDEAKGLIFEVYEDGTLKRVIR</sequence>
<dbReference type="PROSITE" id="PS50853">
    <property type="entry name" value="FN3"/>
    <property type="match status" value="1"/>
</dbReference>
<dbReference type="Pfam" id="PF00431">
    <property type="entry name" value="CUB"/>
    <property type="match status" value="1"/>
</dbReference>
<dbReference type="SMART" id="SM00042">
    <property type="entry name" value="CUB"/>
    <property type="match status" value="1"/>
</dbReference>
<evidence type="ECO:0000259" key="3">
    <source>
        <dbReference type="PROSITE" id="PS50853"/>
    </source>
</evidence>
<organism evidence="4">
    <name type="scientific">uncultured Caudovirales phage</name>
    <dbReference type="NCBI Taxonomy" id="2100421"/>
    <lineage>
        <taxon>Viruses</taxon>
        <taxon>Duplodnaviria</taxon>
        <taxon>Heunggongvirae</taxon>
        <taxon>Uroviricota</taxon>
        <taxon>Caudoviricetes</taxon>
        <taxon>Peduoviridae</taxon>
        <taxon>Maltschvirus</taxon>
        <taxon>Maltschvirus maltsch</taxon>
    </lineage>
</organism>
<evidence type="ECO:0000259" key="2">
    <source>
        <dbReference type="PROSITE" id="PS01180"/>
    </source>
</evidence>